<sequence>MQRSFYYQPDLYSSIIFWSWTFVILFISGTGWLEITTIQWFTIATFILFLIVAALGIFRRRLTLDAANASLTLRRFWPKQAREIKFSELQHVVVLPHGVRFELTRLPYITILMTKQQKQQLIATLSELRAAAASR</sequence>
<dbReference type="RefSeq" id="WP_010009922.1">
    <property type="nucleotide sequence ID" value="NZ_AZCN01000018.1"/>
</dbReference>
<evidence type="ECO:0000313" key="3">
    <source>
        <dbReference type="Proteomes" id="UP000051181"/>
    </source>
</evidence>
<dbReference type="GeneID" id="65917154"/>
<dbReference type="EMBL" id="AZCN01000018">
    <property type="protein sequence ID" value="KRK18312.1"/>
    <property type="molecule type" value="Genomic_DNA"/>
</dbReference>
<dbReference type="AlphaFoldDB" id="A0A0R1F9C9"/>
<evidence type="ECO:0000256" key="1">
    <source>
        <dbReference type="SAM" id="Phobius"/>
    </source>
</evidence>
<dbReference type="Pfam" id="PF17255">
    <property type="entry name" value="EbsA"/>
    <property type="match status" value="1"/>
</dbReference>
<name>A0A0R1F9C9_9LACO</name>
<protein>
    <submittedName>
        <fullName evidence="2">Pore-forming protein</fullName>
    </submittedName>
</protein>
<keyword evidence="1" id="KW-0812">Transmembrane</keyword>
<dbReference type="PATRIC" id="fig|913848.6.peg.674"/>
<keyword evidence="1" id="KW-0472">Membrane</keyword>
<evidence type="ECO:0000313" key="2">
    <source>
        <dbReference type="EMBL" id="KRK18312.1"/>
    </source>
</evidence>
<feature type="transmembrane region" description="Helical" evidence="1">
    <location>
        <begin position="38"/>
        <end position="58"/>
    </location>
</feature>
<dbReference type="InterPro" id="IPR020215">
    <property type="entry name" value="EbsA-like"/>
</dbReference>
<proteinExistence type="predicted"/>
<reference evidence="2 3" key="1">
    <citation type="journal article" date="2015" name="Genome Announc.">
        <title>Expanding the biotechnology potential of lactobacilli through comparative genomics of 213 strains and associated genera.</title>
        <authorList>
            <person name="Sun Z."/>
            <person name="Harris H.M."/>
            <person name="McCann A."/>
            <person name="Guo C."/>
            <person name="Argimon S."/>
            <person name="Zhang W."/>
            <person name="Yang X."/>
            <person name="Jeffery I.B."/>
            <person name="Cooney J.C."/>
            <person name="Kagawa T.F."/>
            <person name="Liu W."/>
            <person name="Song Y."/>
            <person name="Salvetti E."/>
            <person name="Wrobel A."/>
            <person name="Rasinkangas P."/>
            <person name="Parkhill J."/>
            <person name="Rea M.C."/>
            <person name="O'Sullivan O."/>
            <person name="Ritari J."/>
            <person name="Douillard F.P."/>
            <person name="Paul Ross R."/>
            <person name="Yang R."/>
            <person name="Briner A.E."/>
            <person name="Felis G.E."/>
            <person name="de Vos W.M."/>
            <person name="Barrangou R."/>
            <person name="Klaenhammer T.R."/>
            <person name="Caufield P.W."/>
            <person name="Cui Y."/>
            <person name="Zhang H."/>
            <person name="O'Toole P.W."/>
        </authorList>
    </citation>
    <scope>NUCLEOTIDE SEQUENCE [LARGE SCALE GENOMIC DNA]</scope>
    <source>
        <strain evidence="2 3">DSM 20001</strain>
    </source>
</reference>
<comment type="caution">
    <text evidence="2">The sequence shown here is derived from an EMBL/GenBank/DDBJ whole genome shotgun (WGS) entry which is preliminary data.</text>
</comment>
<dbReference type="Proteomes" id="UP000051181">
    <property type="component" value="Unassembled WGS sequence"/>
</dbReference>
<feature type="transmembrane region" description="Helical" evidence="1">
    <location>
        <begin position="12"/>
        <end position="32"/>
    </location>
</feature>
<organism evidence="2 3">
    <name type="scientific">Loigolactobacillus coryniformis subsp. coryniformis KCTC 3167 = DSM 20001</name>
    <dbReference type="NCBI Taxonomy" id="913848"/>
    <lineage>
        <taxon>Bacteria</taxon>
        <taxon>Bacillati</taxon>
        <taxon>Bacillota</taxon>
        <taxon>Bacilli</taxon>
        <taxon>Lactobacillales</taxon>
        <taxon>Lactobacillaceae</taxon>
        <taxon>Loigolactobacillus</taxon>
    </lineage>
</organism>
<keyword evidence="1" id="KW-1133">Transmembrane helix</keyword>
<accession>A0A0R1F9C9</accession>
<gene>
    <name evidence="2" type="ORF">FD22_GL000651</name>
</gene>